<dbReference type="Pfam" id="PF00650">
    <property type="entry name" value="CRAL_TRIO"/>
    <property type="match status" value="1"/>
</dbReference>
<evidence type="ECO:0000259" key="2">
    <source>
        <dbReference type="PROSITE" id="PS50191"/>
    </source>
</evidence>
<dbReference type="InterPro" id="IPR001251">
    <property type="entry name" value="CRAL-TRIO_dom"/>
</dbReference>
<feature type="region of interest" description="Disordered" evidence="1">
    <location>
        <begin position="41"/>
        <end position="110"/>
    </location>
</feature>
<dbReference type="Gene3D" id="3.40.525.10">
    <property type="entry name" value="CRAL-TRIO lipid binding domain"/>
    <property type="match status" value="1"/>
</dbReference>
<dbReference type="InterPro" id="IPR051026">
    <property type="entry name" value="PI/PC_transfer"/>
</dbReference>
<dbReference type="AlphaFoldDB" id="A0A8H3PFS7"/>
<feature type="region of interest" description="Disordered" evidence="1">
    <location>
        <begin position="141"/>
        <end position="245"/>
    </location>
</feature>
<comment type="caution">
    <text evidence="3">The sequence shown here is derived from an EMBL/GenBank/DDBJ whole genome shotgun (WGS) entry which is preliminary data.</text>
</comment>
<name>A0A8H3PFS7_9LECA</name>
<proteinExistence type="predicted"/>
<evidence type="ECO:0000313" key="3">
    <source>
        <dbReference type="EMBL" id="CAF9939425.1"/>
    </source>
</evidence>
<feature type="compositionally biased region" description="Basic and acidic residues" evidence="1">
    <location>
        <begin position="13"/>
        <end position="25"/>
    </location>
</feature>
<sequence length="578" mass="64300">MESLGRFLKRSSHTNDEQRFEKIVVGKDYLGTASEEWFDARTTPFRSEEKLDRKPAWKLTSEKREQKPSGGPPPSTQSGEPSSTKSFASQKASGSNGKQRQSAQKLPAESVDEMVSTLMKFYRLGEEIVPLLVTLTKMGEEWSRTSVPSACESGPDPSPKPVPEQGEEGKSTTPALSAGPEDDPKLTQEASNVTGDELQCKTPATMETDEESAPTPSTSLSNGSNGPGSQPPRQFKPEDPGFSSFKEICSTQGMLRRPTGIGEHDVCDGINDDATLQRFFDARKHDVSAAHNQFQEAWDAREANNICAFYEKIGIPEFQETRNLYPAWSGRRDKSGQPICLFDVGKLDSKTMAAYKKTSTDMKPLKTELNIPDKVSVEMVRASTVYEHLTRFIMPLCTSVPERPNQERAITKMLVLVDMSGIGLMQIWSLRGYIQDLGKLFATNYPEILSRVLIINAPSYYPTIWGWIRKWIDPGTMEKLCILTPEEVMPTLQQYVETADIPRKYGGEFESYPGMEPALDPAISDTLEWQASHASLPQGPMKWVDEGWGRRAAVAIGSSDGQDRNEKIAVLRAHKRSQ</sequence>
<evidence type="ECO:0000313" key="4">
    <source>
        <dbReference type="Proteomes" id="UP000664521"/>
    </source>
</evidence>
<feature type="compositionally biased region" description="Basic and acidic residues" evidence="1">
    <location>
        <begin position="46"/>
        <end position="67"/>
    </location>
</feature>
<dbReference type="SMART" id="SM00516">
    <property type="entry name" value="SEC14"/>
    <property type="match status" value="1"/>
</dbReference>
<dbReference type="InterPro" id="IPR036865">
    <property type="entry name" value="CRAL-TRIO_dom_sf"/>
</dbReference>
<dbReference type="Gene3D" id="1.10.8.20">
    <property type="entry name" value="N-terminal domain of phosphatidylinositol transfer protein sec14p"/>
    <property type="match status" value="1"/>
</dbReference>
<dbReference type="PANTHER" id="PTHR45657:SF20">
    <property type="entry name" value="CRAL_TRIO DOMAIN PROTEIN (AFU_ORTHOLOGUE AFUA_5G00680)"/>
    <property type="match status" value="1"/>
</dbReference>
<feature type="compositionally biased region" description="Polar residues" evidence="1">
    <location>
        <begin position="84"/>
        <end position="104"/>
    </location>
</feature>
<gene>
    <name evidence="3" type="ORF">HETSPECPRED_001773</name>
</gene>
<dbReference type="CDD" id="cd00170">
    <property type="entry name" value="SEC14"/>
    <property type="match status" value="1"/>
</dbReference>
<dbReference type="OrthoDB" id="30289at2759"/>
<feature type="compositionally biased region" description="Polar residues" evidence="1">
    <location>
        <begin position="214"/>
        <end position="232"/>
    </location>
</feature>
<reference evidence="3" key="1">
    <citation type="submission" date="2021-03" db="EMBL/GenBank/DDBJ databases">
        <authorList>
            <person name="Tagirdzhanova G."/>
        </authorList>
    </citation>
    <scope>NUCLEOTIDE SEQUENCE</scope>
</reference>
<dbReference type="SUPFAM" id="SSF52087">
    <property type="entry name" value="CRAL/TRIO domain"/>
    <property type="match status" value="1"/>
</dbReference>
<dbReference type="PANTHER" id="PTHR45657">
    <property type="entry name" value="CRAL-TRIO DOMAIN-CONTAINING PROTEIN YKL091C-RELATED"/>
    <property type="match status" value="1"/>
</dbReference>
<organism evidence="3 4">
    <name type="scientific">Heterodermia speciosa</name>
    <dbReference type="NCBI Taxonomy" id="116794"/>
    <lineage>
        <taxon>Eukaryota</taxon>
        <taxon>Fungi</taxon>
        <taxon>Dikarya</taxon>
        <taxon>Ascomycota</taxon>
        <taxon>Pezizomycotina</taxon>
        <taxon>Lecanoromycetes</taxon>
        <taxon>OSLEUM clade</taxon>
        <taxon>Lecanoromycetidae</taxon>
        <taxon>Caliciales</taxon>
        <taxon>Physciaceae</taxon>
        <taxon>Heterodermia</taxon>
    </lineage>
</organism>
<keyword evidence="4" id="KW-1185">Reference proteome</keyword>
<accession>A0A8H3PFS7</accession>
<protein>
    <recommendedName>
        <fullName evidence="2">CRAL-TRIO domain-containing protein</fullName>
    </recommendedName>
</protein>
<feature type="domain" description="CRAL-TRIO" evidence="2">
    <location>
        <begin position="317"/>
        <end position="513"/>
    </location>
</feature>
<dbReference type="SUPFAM" id="SSF46938">
    <property type="entry name" value="CRAL/TRIO N-terminal domain"/>
    <property type="match status" value="1"/>
</dbReference>
<evidence type="ECO:0000256" key="1">
    <source>
        <dbReference type="SAM" id="MobiDB-lite"/>
    </source>
</evidence>
<dbReference type="EMBL" id="CAJPDS010000131">
    <property type="protein sequence ID" value="CAF9939425.1"/>
    <property type="molecule type" value="Genomic_DNA"/>
</dbReference>
<feature type="region of interest" description="Disordered" evidence="1">
    <location>
        <begin position="1"/>
        <end position="25"/>
    </location>
</feature>
<dbReference type="InterPro" id="IPR036273">
    <property type="entry name" value="CRAL/TRIO_N_dom_sf"/>
</dbReference>
<dbReference type="Proteomes" id="UP000664521">
    <property type="component" value="Unassembled WGS sequence"/>
</dbReference>
<dbReference type="PROSITE" id="PS50191">
    <property type="entry name" value="CRAL_TRIO"/>
    <property type="match status" value="1"/>
</dbReference>